<evidence type="ECO:0000313" key="2">
    <source>
        <dbReference type="Proteomes" id="UP001233999"/>
    </source>
</evidence>
<evidence type="ECO:0000313" key="1">
    <source>
        <dbReference type="EMBL" id="KAJ9591222.1"/>
    </source>
</evidence>
<sequence>IIILIKNFIYIRMLVSPDRILREPLCAKRQFIKFVSPTQILQRVHNKNSGMHVWISSCLYVFLTLIEHY</sequence>
<protein>
    <submittedName>
        <fullName evidence="1">Uncharacterized protein</fullName>
    </submittedName>
</protein>
<proteinExistence type="predicted"/>
<dbReference type="Proteomes" id="UP001233999">
    <property type="component" value="Unassembled WGS sequence"/>
</dbReference>
<dbReference type="EMBL" id="JASPKZ010003881">
    <property type="protein sequence ID" value="KAJ9591222.1"/>
    <property type="molecule type" value="Genomic_DNA"/>
</dbReference>
<dbReference type="AlphaFoldDB" id="A0AAD8EIW3"/>
<reference evidence="1" key="1">
    <citation type="journal article" date="2023" name="IScience">
        <title>Live-bearing cockroach genome reveals convergent evolutionary mechanisms linked to viviparity in insects and beyond.</title>
        <authorList>
            <person name="Fouks B."/>
            <person name="Harrison M.C."/>
            <person name="Mikhailova A.A."/>
            <person name="Marchal E."/>
            <person name="English S."/>
            <person name="Carruthers M."/>
            <person name="Jennings E.C."/>
            <person name="Chiamaka E.L."/>
            <person name="Frigard R.A."/>
            <person name="Pippel M."/>
            <person name="Attardo G.M."/>
            <person name="Benoit J.B."/>
            <person name="Bornberg-Bauer E."/>
            <person name="Tobe S.S."/>
        </authorList>
    </citation>
    <scope>NUCLEOTIDE SEQUENCE</scope>
    <source>
        <strain evidence="1">Stay&amp;Tobe</strain>
    </source>
</reference>
<feature type="non-terminal residue" evidence="1">
    <location>
        <position position="69"/>
    </location>
</feature>
<reference evidence="1" key="2">
    <citation type="submission" date="2023-05" db="EMBL/GenBank/DDBJ databases">
        <authorList>
            <person name="Fouks B."/>
        </authorList>
    </citation>
    <scope>NUCLEOTIDE SEQUENCE</scope>
    <source>
        <strain evidence="1">Stay&amp;Tobe</strain>
        <tissue evidence="1">Testes</tissue>
    </source>
</reference>
<name>A0AAD8EIW3_DIPPU</name>
<organism evidence="1 2">
    <name type="scientific">Diploptera punctata</name>
    <name type="common">Pacific beetle cockroach</name>
    <dbReference type="NCBI Taxonomy" id="6984"/>
    <lineage>
        <taxon>Eukaryota</taxon>
        <taxon>Metazoa</taxon>
        <taxon>Ecdysozoa</taxon>
        <taxon>Arthropoda</taxon>
        <taxon>Hexapoda</taxon>
        <taxon>Insecta</taxon>
        <taxon>Pterygota</taxon>
        <taxon>Neoptera</taxon>
        <taxon>Polyneoptera</taxon>
        <taxon>Dictyoptera</taxon>
        <taxon>Blattodea</taxon>
        <taxon>Blaberoidea</taxon>
        <taxon>Blaberidae</taxon>
        <taxon>Diplopterinae</taxon>
        <taxon>Diploptera</taxon>
    </lineage>
</organism>
<accession>A0AAD8EIW3</accession>
<gene>
    <name evidence="1" type="ORF">L9F63_002228</name>
</gene>
<comment type="caution">
    <text evidence="1">The sequence shown here is derived from an EMBL/GenBank/DDBJ whole genome shotgun (WGS) entry which is preliminary data.</text>
</comment>
<feature type="non-terminal residue" evidence="1">
    <location>
        <position position="1"/>
    </location>
</feature>
<keyword evidence="2" id="KW-1185">Reference proteome</keyword>